<proteinExistence type="predicted"/>
<evidence type="ECO:0000313" key="3">
    <source>
        <dbReference type="Proteomes" id="UP000244722"/>
    </source>
</evidence>
<keyword evidence="1" id="KW-1133">Transmembrane helix</keyword>
<gene>
    <name evidence="2" type="ORF">B9Z19DRAFT_1136782</name>
</gene>
<evidence type="ECO:0000313" key="2">
    <source>
        <dbReference type="EMBL" id="PUU72755.1"/>
    </source>
</evidence>
<dbReference type="EMBL" id="NESQ01000470">
    <property type="protein sequence ID" value="PUU72755.1"/>
    <property type="molecule type" value="Genomic_DNA"/>
</dbReference>
<dbReference type="AlphaFoldDB" id="A0A2T6ZB87"/>
<evidence type="ECO:0000256" key="1">
    <source>
        <dbReference type="SAM" id="Phobius"/>
    </source>
</evidence>
<reference evidence="2 3" key="1">
    <citation type="submission" date="2017-04" db="EMBL/GenBank/DDBJ databases">
        <title>Draft genome sequence of Tuber borchii Vittad., a whitish edible truffle.</title>
        <authorList>
            <consortium name="DOE Joint Genome Institute"/>
            <person name="Murat C."/>
            <person name="Kuo A."/>
            <person name="Barry K.W."/>
            <person name="Clum A."/>
            <person name="Dockter R.B."/>
            <person name="Fauchery L."/>
            <person name="Iotti M."/>
            <person name="Kohler A."/>
            <person name="Labutti K."/>
            <person name="Lindquist E.A."/>
            <person name="Lipzen A."/>
            <person name="Ohm R.A."/>
            <person name="Wang M."/>
            <person name="Grigoriev I.V."/>
            <person name="Zambonelli A."/>
            <person name="Martin F.M."/>
        </authorList>
    </citation>
    <scope>NUCLEOTIDE SEQUENCE [LARGE SCALE GENOMIC DNA]</scope>
    <source>
        <strain evidence="2 3">Tbo3840</strain>
    </source>
</reference>
<dbReference type="Proteomes" id="UP000244722">
    <property type="component" value="Unassembled WGS sequence"/>
</dbReference>
<sequence>MSSTTLPKKTQRGFKFYSGYRHLNPSNGTQECKPIDSIAPRARTQPIPLSFGQRSPGHAPAGSEFFDAARQHSVIARQTTGRVSEGDSDIGGTEAPAGAGVFFVTLVFPLLARLLLRKGKGNSRGKAVRTL</sequence>
<accession>A0A2T6ZB87</accession>
<keyword evidence="1" id="KW-0472">Membrane</keyword>
<name>A0A2T6ZB87_TUBBO</name>
<organism evidence="2 3">
    <name type="scientific">Tuber borchii</name>
    <name type="common">White truffle</name>
    <dbReference type="NCBI Taxonomy" id="42251"/>
    <lineage>
        <taxon>Eukaryota</taxon>
        <taxon>Fungi</taxon>
        <taxon>Dikarya</taxon>
        <taxon>Ascomycota</taxon>
        <taxon>Pezizomycotina</taxon>
        <taxon>Pezizomycetes</taxon>
        <taxon>Pezizales</taxon>
        <taxon>Tuberaceae</taxon>
        <taxon>Tuber</taxon>
    </lineage>
</organism>
<feature type="transmembrane region" description="Helical" evidence="1">
    <location>
        <begin position="97"/>
        <end position="116"/>
    </location>
</feature>
<protein>
    <submittedName>
        <fullName evidence="2">Uncharacterized protein</fullName>
    </submittedName>
</protein>
<keyword evidence="3" id="KW-1185">Reference proteome</keyword>
<comment type="caution">
    <text evidence="2">The sequence shown here is derived from an EMBL/GenBank/DDBJ whole genome shotgun (WGS) entry which is preliminary data.</text>
</comment>
<keyword evidence="1" id="KW-0812">Transmembrane</keyword>